<feature type="binding site" evidence="4">
    <location>
        <position position="180"/>
    </location>
    <ligand>
        <name>Fe cation</name>
        <dbReference type="ChEBI" id="CHEBI:24875"/>
    </ligand>
</feature>
<feature type="binding site" evidence="4">
    <location>
        <position position="158"/>
    </location>
    <ligand>
        <name>Fe cation</name>
        <dbReference type="ChEBI" id="CHEBI:24875"/>
    </ligand>
</feature>
<dbReference type="GO" id="GO:0003938">
    <property type="term" value="F:IMP dehydrogenase activity"/>
    <property type="evidence" value="ECO:0007669"/>
    <property type="project" value="UniProtKB-EC"/>
</dbReference>
<protein>
    <submittedName>
        <fullName evidence="7">Inosine-5'-monophosphate dehydrogenase</fullName>
        <ecNumber evidence="7">1.1.1.205</ecNumber>
    </submittedName>
</protein>
<keyword evidence="1 3" id="KW-0129">CBS domain</keyword>
<feature type="domain" description="ACP-type MB" evidence="6">
    <location>
        <begin position="153"/>
        <end position="187"/>
    </location>
</feature>
<dbReference type="GO" id="GO:0009086">
    <property type="term" value="P:methionine biosynthetic process"/>
    <property type="evidence" value="ECO:0007669"/>
    <property type="project" value="UniProtKB-KW"/>
</dbReference>
<keyword evidence="4" id="KW-0862">Zinc</keyword>
<dbReference type="Pfam" id="PF00571">
    <property type="entry name" value="CBS"/>
    <property type="match status" value="2"/>
</dbReference>
<dbReference type="PANTHER" id="PTHR43080">
    <property type="entry name" value="CBS DOMAIN-CONTAINING PROTEIN CBSX3, MITOCHONDRIAL"/>
    <property type="match status" value="1"/>
</dbReference>
<evidence type="ECO:0000256" key="3">
    <source>
        <dbReference type="PROSITE-ProRule" id="PRU00703"/>
    </source>
</evidence>
<organism evidence="7">
    <name type="scientific">Candidatus Methanophaga sp. ANME-1 ERB7</name>
    <dbReference type="NCBI Taxonomy" id="2759913"/>
    <lineage>
        <taxon>Archaea</taxon>
        <taxon>Methanobacteriati</taxon>
        <taxon>Methanobacteriota</taxon>
        <taxon>Stenosarchaea group</taxon>
        <taxon>Methanomicrobia</taxon>
        <taxon>Candidatus Methanophagales</taxon>
        <taxon>Candidatus Methanophagaceae</taxon>
        <taxon>Candidatus Methanophaga</taxon>
    </lineage>
</organism>
<feature type="binding site" evidence="4">
    <location>
        <position position="161"/>
    </location>
    <ligand>
        <name>Fe cation</name>
        <dbReference type="ChEBI" id="CHEBI:24875"/>
    </ligand>
</feature>
<dbReference type="AlphaFoldDB" id="A0A7G9Z4J4"/>
<accession>A0A7G9Z4J4</accession>
<feature type="domain" description="CBS" evidence="5">
    <location>
        <begin position="11"/>
        <end position="68"/>
    </location>
</feature>
<evidence type="ECO:0000256" key="1">
    <source>
        <dbReference type="ARBA" id="ARBA00023122"/>
    </source>
</evidence>
<gene>
    <name evidence="7" type="primary">IMPDH</name>
    <name evidence="7" type="ORF">KHGGAAHM_00005</name>
</gene>
<proteinExistence type="predicted"/>
<evidence type="ECO:0000259" key="5">
    <source>
        <dbReference type="PROSITE" id="PS51371"/>
    </source>
</evidence>
<dbReference type="InterPro" id="IPR046342">
    <property type="entry name" value="CBS_dom_sf"/>
</dbReference>
<sequence length="188" mass="20672">METDVPLRDIMVREVVTGSRNMNVTEAARRMKKYDVDSIVVLKSGRPEGIVTQGDILSELVSKDIPPSVVKLKDVMTAPIITASSNDRLSDIVKKMARGKIRKLPVIENGKLVGIVADVDILSVSSQMNSILADLIEMQVERDVMGTEEDEGMEQGICEKCGTFSNYLEMKGGLMLCDSCKDDMDAEE</sequence>
<keyword evidence="4" id="KW-0479">Metal-binding</keyword>
<dbReference type="InterPro" id="IPR044065">
    <property type="entry name" value="ACP_MB"/>
</dbReference>
<feature type="binding site" evidence="4">
    <location>
        <position position="161"/>
    </location>
    <ligand>
        <name>Zn(2+)</name>
        <dbReference type="ChEBI" id="CHEBI:29105"/>
    </ligand>
</feature>
<feature type="binding site" evidence="4">
    <location>
        <position position="180"/>
    </location>
    <ligand>
        <name>Zn(2+)</name>
        <dbReference type="ChEBI" id="CHEBI:29105"/>
    </ligand>
</feature>
<evidence type="ECO:0000256" key="2">
    <source>
        <dbReference type="ARBA" id="ARBA00023167"/>
    </source>
</evidence>
<feature type="binding site" evidence="4">
    <location>
        <position position="177"/>
    </location>
    <ligand>
        <name>Fe cation</name>
        <dbReference type="ChEBI" id="CHEBI:24875"/>
    </ligand>
</feature>
<dbReference type="InterPro" id="IPR051257">
    <property type="entry name" value="Diverse_CBS-Domain"/>
</dbReference>
<keyword evidence="2" id="KW-0486">Methionine biosynthesis</keyword>
<evidence type="ECO:0000259" key="6">
    <source>
        <dbReference type="PROSITE" id="PS51901"/>
    </source>
</evidence>
<dbReference type="PROSITE" id="PS51901">
    <property type="entry name" value="ACP_MB"/>
    <property type="match status" value="1"/>
</dbReference>
<dbReference type="Gene3D" id="3.10.580.10">
    <property type="entry name" value="CBS-domain"/>
    <property type="match status" value="1"/>
</dbReference>
<keyword evidence="4" id="KW-0408">Iron</keyword>
<dbReference type="EMBL" id="MT631605">
    <property type="protein sequence ID" value="QNO55178.1"/>
    <property type="molecule type" value="Genomic_DNA"/>
</dbReference>
<feature type="binding site" evidence="4">
    <location>
        <position position="177"/>
    </location>
    <ligand>
        <name>Zn(2+)</name>
        <dbReference type="ChEBI" id="CHEBI:29105"/>
    </ligand>
</feature>
<dbReference type="InterPro" id="IPR000644">
    <property type="entry name" value="CBS_dom"/>
</dbReference>
<name>A0A7G9Z4J4_9EURY</name>
<dbReference type="EC" id="1.1.1.205" evidence="7"/>
<evidence type="ECO:0000313" key="7">
    <source>
        <dbReference type="EMBL" id="QNO55178.1"/>
    </source>
</evidence>
<evidence type="ECO:0000256" key="4">
    <source>
        <dbReference type="PROSITE-ProRule" id="PRU01249"/>
    </source>
</evidence>
<reference evidence="7" key="1">
    <citation type="submission" date="2020-06" db="EMBL/GenBank/DDBJ databases">
        <title>Unique genomic features of the anaerobic methanotrophic archaea.</title>
        <authorList>
            <person name="Chadwick G.L."/>
            <person name="Skennerton C.T."/>
            <person name="Laso-Perez R."/>
            <person name="Leu A.O."/>
            <person name="Speth D.R."/>
            <person name="Yu H."/>
            <person name="Morgan-Lang C."/>
            <person name="Hatzenpichler R."/>
            <person name="Goudeau D."/>
            <person name="Malmstrom R."/>
            <person name="Brazelton W.J."/>
            <person name="Woyke T."/>
            <person name="Hallam S.J."/>
            <person name="Tyson G.W."/>
            <person name="Wegener G."/>
            <person name="Boetius A."/>
            <person name="Orphan V."/>
        </authorList>
    </citation>
    <scope>NUCLEOTIDE SEQUENCE</scope>
</reference>
<keyword evidence="7" id="KW-0560">Oxidoreductase</keyword>
<keyword evidence="2" id="KW-0028">Amino-acid biosynthesis</keyword>
<dbReference type="PANTHER" id="PTHR43080:SF2">
    <property type="entry name" value="CBS DOMAIN-CONTAINING PROTEIN"/>
    <property type="match status" value="1"/>
</dbReference>
<dbReference type="PROSITE" id="PS51371">
    <property type="entry name" value="CBS"/>
    <property type="match status" value="2"/>
</dbReference>
<feature type="domain" description="CBS" evidence="5">
    <location>
        <begin position="76"/>
        <end position="131"/>
    </location>
</feature>
<dbReference type="SUPFAM" id="SSF54631">
    <property type="entry name" value="CBS-domain pair"/>
    <property type="match status" value="1"/>
</dbReference>
<feature type="binding site" evidence="4">
    <location>
        <position position="158"/>
    </location>
    <ligand>
        <name>Zn(2+)</name>
        <dbReference type="ChEBI" id="CHEBI:29105"/>
    </ligand>
</feature>
<dbReference type="SMART" id="SM00116">
    <property type="entry name" value="CBS"/>
    <property type="match status" value="2"/>
</dbReference>
<dbReference type="GO" id="GO:0046872">
    <property type="term" value="F:metal ion binding"/>
    <property type="evidence" value="ECO:0007669"/>
    <property type="project" value="UniProtKB-KW"/>
</dbReference>